<dbReference type="InterPro" id="IPR052337">
    <property type="entry name" value="SAT4-like"/>
</dbReference>
<protein>
    <recommendedName>
        <fullName evidence="8">Rhodopsin domain-containing protein</fullName>
    </recommendedName>
</protein>
<keyword evidence="2 7" id="KW-0812">Transmembrane</keyword>
<dbReference type="PANTHER" id="PTHR33048:SF55">
    <property type="entry name" value="INTEGRAL MEMBRANE PROTEIN"/>
    <property type="match status" value="1"/>
</dbReference>
<dbReference type="InterPro" id="IPR049326">
    <property type="entry name" value="Rhodopsin_dom_fungi"/>
</dbReference>
<gene>
    <name evidence="9" type="ORF">GGP41_002587</name>
</gene>
<keyword evidence="3 7" id="KW-1133">Transmembrane helix</keyword>
<feature type="domain" description="Rhodopsin" evidence="8">
    <location>
        <begin position="36"/>
        <end position="275"/>
    </location>
</feature>
<evidence type="ECO:0000256" key="7">
    <source>
        <dbReference type="SAM" id="Phobius"/>
    </source>
</evidence>
<comment type="caution">
    <text evidence="9">The sequence shown here is derived from an EMBL/GenBank/DDBJ whole genome shotgun (WGS) entry which is preliminary data.</text>
</comment>
<evidence type="ECO:0000256" key="5">
    <source>
        <dbReference type="ARBA" id="ARBA00038359"/>
    </source>
</evidence>
<proteinExistence type="inferred from homology"/>
<sequence length="396" mass="43902">MAPNVGLGSQGPVERGWGLWLTSVLAVVLAGFFVGARIIQRFIKKSGLGMDDYLIIAALFSSILLTVTECQAVVYGYGRPWKTLPAESRITARKWFYGANIVYKVVLLFNKMSVVCLYYRIFAIITTSFRIACHVMNIWIVTTGIAFTLATIFQCTPIAAFWDHSIEGAKCFHNQPWWISYATVQIITDFVLLAMPFRQILKLSMGTTEKLGVALVFGTGGFVTFASIYRATTIATSANNPDPTWGPIPATIWSVIEANAGIICACLPMLRAPFVRLFGPLFGSHGASKANTKRFSYPMIWQSNHHPGTGHRSSVSHPRNESQRDSECNIIEDDVLPPSRPGALNRQNSDIVVTNEFSIERNKLQKSKTETTICDTNTARSVSEDKPEGKSPYYHV</sequence>
<feature type="transmembrane region" description="Helical" evidence="7">
    <location>
        <begin position="251"/>
        <end position="270"/>
    </location>
</feature>
<dbReference type="PANTHER" id="PTHR33048">
    <property type="entry name" value="PTH11-LIKE INTEGRAL MEMBRANE PROTEIN (AFU_ORTHOLOGUE AFUA_5G11245)"/>
    <property type="match status" value="1"/>
</dbReference>
<keyword evidence="4 7" id="KW-0472">Membrane</keyword>
<evidence type="ECO:0000313" key="10">
    <source>
        <dbReference type="Proteomes" id="UP000624244"/>
    </source>
</evidence>
<feature type="transmembrane region" description="Helical" evidence="7">
    <location>
        <begin position="213"/>
        <end position="231"/>
    </location>
</feature>
<dbReference type="GO" id="GO:0016020">
    <property type="term" value="C:membrane"/>
    <property type="evidence" value="ECO:0007669"/>
    <property type="project" value="UniProtKB-SubCell"/>
</dbReference>
<name>A0A8H6DWC8_COCSA</name>
<evidence type="ECO:0000256" key="2">
    <source>
        <dbReference type="ARBA" id="ARBA00022692"/>
    </source>
</evidence>
<feature type="region of interest" description="Disordered" evidence="6">
    <location>
        <begin position="375"/>
        <end position="396"/>
    </location>
</feature>
<feature type="transmembrane region" description="Helical" evidence="7">
    <location>
        <begin position="131"/>
        <end position="153"/>
    </location>
</feature>
<dbReference type="Proteomes" id="UP000624244">
    <property type="component" value="Unassembled WGS sequence"/>
</dbReference>
<dbReference type="OMA" id="WISYATV"/>
<accession>A0A8H6DWC8</accession>
<feature type="transmembrane region" description="Helical" evidence="7">
    <location>
        <begin position="52"/>
        <end position="75"/>
    </location>
</feature>
<evidence type="ECO:0000259" key="8">
    <source>
        <dbReference type="Pfam" id="PF20684"/>
    </source>
</evidence>
<evidence type="ECO:0000256" key="1">
    <source>
        <dbReference type="ARBA" id="ARBA00004141"/>
    </source>
</evidence>
<feature type="region of interest" description="Disordered" evidence="6">
    <location>
        <begin position="306"/>
        <end position="326"/>
    </location>
</feature>
<evidence type="ECO:0000313" key="9">
    <source>
        <dbReference type="EMBL" id="KAF5850352.1"/>
    </source>
</evidence>
<organism evidence="9 10">
    <name type="scientific">Cochliobolus sativus</name>
    <name type="common">Common root rot and spot blotch fungus</name>
    <name type="synonym">Bipolaris sorokiniana</name>
    <dbReference type="NCBI Taxonomy" id="45130"/>
    <lineage>
        <taxon>Eukaryota</taxon>
        <taxon>Fungi</taxon>
        <taxon>Dikarya</taxon>
        <taxon>Ascomycota</taxon>
        <taxon>Pezizomycotina</taxon>
        <taxon>Dothideomycetes</taxon>
        <taxon>Pleosporomycetidae</taxon>
        <taxon>Pleosporales</taxon>
        <taxon>Pleosporineae</taxon>
        <taxon>Pleosporaceae</taxon>
        <taxon>Bipolaris</taxon>
    </lineage>
</organism>
<comment type="subcellular location">
    <subcellularLocation>
        <location evidence="1">Membrane</location>
        <topology evidence="1">Multi-pass membrane protein</topology>
    </subcellularLocation>
</comment>
<comment type="similarity">
    <text evidence="5">Belongs to the SAT4 family.</text>
</comment>
<feature type="compositionally biased region" description="Polar residues" evidence="6">
    <location>
        <begin position="306"/>
        <end position="317"/>
    </location>
</feature>
<reference evidence="9" key="1">
    <citation type="submission" date="2019-11" db="EMBL/GenBank/DDBJ databases">
        <title>Bipolaris sorokiniana Genome sequencing.</title>
        <authorList>
            <person name="Wang H."/>
        </authorList>
    </citation>
    <scope>NUCLEOTIDE SEQUENCE</scope>
</reference>
<evidence type="ECO:0000256" key="3">
    <source>
        <dbReference type="ARBA" id="ARBA00022989"/>
    </source>
</evidence>
<evidence type="ECO:0000256" key="6">
    <source>
        <dbReference type="SAM" id="MobiDB-lite"/>
    </source>
</evidence>
<feature type="transmembrane region" description="Helical" evidence="7">
    <location>
        <begin position="178"/>
        <end position="201"/>
    </location>
</feature>
<dbReference type="AlphaFoldDB" id="A0A8H6DWC8"/>
<evidence type="ECO:0000256" key="4">
    <source>
        <dbReference type="ARBA" id="ARBA00023136"/>
    </source>
</evidence>
<dbReference type="EMBL" id="WNKQ01000007">
    <property type="protein sequence ID" value="KAF5850352.1"/>
    <property type="molecule type" value="Genomic_DNA"/>
</dbReference>
<feature type="transmembrane region" description="Helical" evidence="7">
    <location>
        <begin position="95"/>
        <end position="119"/>
    </location>
</feature>
<feature type="transmembrane region" description="Helical" evidence="7">
    <location>
        <begin position="20"/>
        <end position="40"/>
    </location>
</feature>
<dbReference type="Pfam" id="PF20684">
    <property type="entry name" value="Fung_rhodopsin"/>
    <property type="match status" value="1"/>
</dbReference>